<evidence type="ECO:0000256" key="1">
    <source>
        <dbReference type="ARBA" id="ARBA00022737"/>
    </source>
</evidence>
<feature type="domain" description="Nephrocystin 3-like N-terminal" evidence="3">
    <location>
        <begin position="265"/>
        <end position="357"/>
    </location>
</feature>
<name>A0AA39WCF9_9PEZI</name>
<feature type="domain" description="DUF7791" evidence="4">
    <location>
        <begin position="468"/>
        <end position="595"/>
    </location>
</feature>
<dbReference type="AlphaFoldDB" id="A0AA39WCF9"/>
<evidence type="ECO:0008006" key="7">
    <source>
        <dbReference type="Google" id="ProtNLM"/>
    </source>
</evidence>
<dbReference type="PANTHER" id="PTHR10039">
    <property type="entry name" value="AMELOGENIN"/>
    <property type="match status" value="1"/>
</dbReference>
<evidence type="ECO:0000259" key="3">
    <source>
        <dbReference type="Pfam" id="PF24883"/>
    </source>
</evidence>
<dbReference type="Pfam" id="PF24883">
    <property type="entry name" value="NPHP3_N"/>
    <property type="match status" value="1"/>
</dbReference>
<accession>A0AA39WCF9</accession>
<evidence type="ECO:0000259" key="4">
    <source>
        <dbReference type="Pfam" id="PF25053"/>
    </source>
</evidence>
<dbReference type="Proteomes" id="UP001174934">
    <property type="component" value="Unassembled WGS sequence"/>
</dbReference>
<dbReference type="EMBL" id="JAULSR010000011">
    <property type="protein sequence ID" value="KAK0610076.1"/>
    <property type="molecule type" value="Genomic_DNA"/>
</dbReference>
<keyword evidence="6" id="KW-1185">Reference proteome</keyword>
<evidence type="ECO:0000313" key="6">
    <source>
        <dbReference type="Proteomes" id="UP001174934"/>
    </source>
</evidence>
<dbReference type="InterPro" id="IPR056693">
    <property type="entry name" value="DUF7791"/>
</dbReference>
<organism evidence="5 6">
    <name type="scientific">Bombardia bombarda</name>
    <dbReference type="NCBI Taxonomy" id="252184"/>
    <lineage>
        <taxon>Eukaryota</taxon>
        <taxon>Fungi</taxon>
        <taxon>Dikarya</taxon>
        <taxon>Ascomycota</taxon>
        <taxon>Pezizomycotina</taxon>
        <taxon>Sordariomycetes</taxon>
        <taxon>Sordariomycetidae</taxon>
        <taxon>Sordariales</taxon>
        <taxon>Lasiosphaeriaceae</taxon>
        <taxon>Bombardia</taxon>
    </lineage>
</organism>
<sequence>MDPISALGIASGVITFVEFAGKLISTTRVIYNSPKGASAEDLKIEDVYDKLLSLSTRLQTSHDPGQRAQDESESRSLPQAHRDGEALQQLAKACSTECQKIISVVQDFRVQGDGHRVWKSVVAAFKRKLGEKEIRDIEQALERYQRVMSLQVSSILSNQVYQLSQSVEAMHSSMQDLEQNSRFKSMNDDLAKLEQEKSQLAGNFSDTSGATTVIVSLDQVQNLKEYLSNISKHNHHLISLQLVIESLNHESRPVRHSAIPQAHKNTFEWAFDHTNLATWLKSEPGIFWVSGKAGSGKSTFMKFLADHPKTRNAGTPMQKSQQGLLQSILFDIFRKHPSSIQTICKSSNIKICLSSRPWTAFDESFGSNDLLKLYVHDLTKNDIRRFAEDQLQSHPRWAVKSIEIAENDKTSLIDHISERAEGVFLWVYLVMRSLREGLSNDDTMSDLRKRLNSLPRELEHLFKHILNSVDTIYHPKMAAFLKVAIHAFQPLSAEIYWYLEKGLEEHDYAVVSPIKPRSPSQSLAQYEQTKRRVNALTKGLLEVRRRTGIDFIHRTVRDFLFNADMSTYLSSKLSDTFDVSLSIAQSCLAVLKTTRFQAHVFYGIHRDEDGRHSGGVGRLLEISFYYASEALQASYSGAVRESVMELLDEYEKTVVDMIETSRFKVGPDPINSSHARMLFREIVVKYELAPYLEWKLRDMDAGDYFSVFQISPLFSALSSAVPQKRWTGISHTAGLTQNTGLTYLHRHELGYQQNVAFERISCPSPEMIALLIGHGADPNDTCTLKDGKQSVPVSPWVYCMQICKTDEAGSDSMFCQFLEKGMFRTFLSNGANPTAIYYQHSGTTAFEWFTSIPFHSPVNEKYFEFYLSTLDAFFSSITSSQTDTARHLSVKGCATPGEAAELCASKLYKRPVSWTHDGKQSRQCAAVLTRIIEHCSRNVDIGQLERNLREIARPSSHVLDLLAAIRREQGRKIGPEKGLTSSILGTSRAPSPVSTAAIGSDTFSEISQSITETKIESEMTASLHPHASSISTVAGDKTYQGPVEVLAANEKGGKRSLRRILRRLLP</sequence>
<proteinExistence type="predicted"/>
<evidence type="ECO:0000256" key="2">
    <source>
        <dbReference type="SAM" id="MobiDB-lite"/>
    </source>
</evidence>
<protein>
    <recommendedName>
        <fullName evidence="7">Fungal N-terminal domain-containing protein</fullName>
    </recommendedName>
</protein>
<gene>
    <name evidence="5" type="ORF">B0T17DRAFT_512380</name>
</gene>
<dbReference type="Pfam" id="PF25053">
    <property type="entry name" value="DUF7791"/>
    <property type="match status" value="1"/>
</dbReference>
<comment type="caution">
    <text evidence="5">The sequence shown here is derived from an EMBL/GenBank/DDBJ whole genome shotgun (WGS) entry which is preliminary data.</text>
</comment>
<reference evidence="5" key="1">
    <citation type="submission" date="2023-06" db="EMBL/GenBank/DDBJ databases">
        <title>Genome-scale phylogeny and comparative genomics of the fungal order Sordariales.</title>
        <authorList>
            <consortium name="Lawrence Berkeley National Laboratory"/>
            <person name="Hensen N."/>
            <person name="Bonometti L."/>
            <person name="Westerberg I."/>
            <person name="Brannstrom I.O."/>
            <person name="Guillou S."/>
            <person name="Cros-Aarteil S."/>
            <person name="Calhoun S."/>
            <person name="Haridas S."/>
            <person name="Kuo A."/>
            <person name="Mondo S."/>
            <person name="Pangilinan J."/>
            <person name="Riley R."/>
            <person name="LaButti K."/>
            <person name="Andreopoulos B."/>
            <person name="Lipzen A."/>
            <person name="Chen C."/>
            <person name="Yanf M."/>
            <person name="Daum C."/>
            <person name="Ng V."/>
            <person name="Clum A."/>
            <person name="Steindorff A."/>
            <person name="Ohm R."/>
            <person name="Martin F."/>
            <person name="Silar P."/>
            <person name="Natvig D."/>
            <person name="Lalanne C."/>
            <person name="Gautier V."/>
            <person name="Ament-velasquez S.L."/>
            <person name="Kruys A."/>
            <person name="Hutchinson M.I."/>
            <person name="Powell A.J."/>
            <person name="Barry K."/>
            <person name="Miller A.N."/>
            <person name="Grigoriev I.V."/>
            <person name="Debuchy R."/>
            <person name="Gladieux P."/>
            <person name="Thoren M.H."/>
            <person name="Johannesson H."/>
        </authorList>
    </citation>
    <scope>NUCLEOTIDE SEQUENCE</scope>
    <source>
        <strain evidence="5">SMH3391-2</strain>
    </source>
</reference>
<dbReference type="SUPFAM" id="SSF52540">
    <property type="entry name" value="P-loop containing nucleoside triphosphate hydrolases"/>
    <property type="match status" value="1"/>
</dbReference>
<feature type="region of interest" description="Disordered" evidence="2">
    <location>
        <begin position="58"/>
        <end position="82"/>
    </location>
</feature>
<keyword evidence="1" id="KW-0677">Repeat</keyword>
<feature type="compositionally biased region" description="Basic and acidic residues" evidence="2">
    <location>
        <begin position="64"/>
        <end position="82"/>
    </location>
</feature>
<dbReference type="PANTHER" id="PTHR10039:SF5">
    <property type="entry name" value="NACHT DOMAIN-CONTAINING PROTEIN"/>
    <property type="match status" value="1"/>
</dbReference>
<dbReference type="InterPro" id="IPR056884">
    <property type="entry name" value="NPHP3-like_N"/>
</dbReference>
<dbReference type="InterPro" id="IPR027417">
    <property type="entry name" value="P-loop_NTPase"/>
</dbReference>
<evidence type="ECO:0000313" key="5">
    <source>
        <dbReference type="EMBL" id="KAK0610076.1"/>
    </source>
</evidence>